<protein>
    <submittedName>
        <fullName evidence="1">Uncharacterized protein</fullName>
    </submittedName>
</protein>
<evidence type="ECO:0000313" key="1">
    <source>
        <dbReference type="EMBL" id="KAI5667410.1"/>
    </source>
</evidence>
<reference evidence="2" key="1">
    <citation type="journal article" date="2023" name="Nat. Plants">
        <title>Single-cell RNA sequencing provides a high-resolution roadmap for understanding the multicellular compartmentation of specialized metabolism.</title>
        <authorList>
            <person name="Sun S."/>
            <person name="Shen X."/>
            <person name="Li Y."/>
            <person name="Li Y."/>
            <person name="Wang S."/>
            <person name="Li R."/>
            <person name="Zhang H."/>
            <person name="Shen G."/>
            <person name="Guo B."/>
            <person name="Wei J."/>
            <person name="Xu J."/>
            <person name="St-Pierre B."/>
            <person name="Chen S."/>
            <person name="Sun C."/>
        </authorList>
    </citation>
    <scope>NUCLEOTIDE SEQUENCE [LARGE SCALE GENOMIC DNA]</scope>
</reference>
<evidence type="ECO:0000313" key="2">
    <source>
        <dbReference type="Proteomes" id="UP001060085"/>
    </source>
</evidence>
<name>A0ACC0B446_CATRO</name>
<proteinExistence type="predicted"/>
<gene>
    <name evidence="1" type="ORF">M9H77_17263</name>
</gene>
<sequence>MDTPKSSILLFSFLSILLFFKSVESAHDIPNDDFLKCLESQNSNSVSQVTPKSSSADSILQSLVRIFEHYQVPRSCQESSLPPSHESQIQEHYIVKRNMRFKLGKSELAFVAGTFPSVVVSGHFSGGGCSMMSRRFGQAADHIVDAKIIDVNGQILDRKSIGEDLFWAIRGVGGAAFGIITEWTPYFKGKSDYVQKQISKRGLEGIWKILLEEDVGQTQLQLTSYGRRLNDFSASSFPFPHRVGNIFMIHYIVGWDEEENAESGNHIAWIRRLYTYMTKYVSKSPRAAYFNYRDLDLGDNNIVGNTSYREARVWGAK</sequence>
<keyword evidence="2" id="KW-1185">Reference proteome</keyword>
<comment type="caution">
    <text evidence="1">The sequence shown here is derived from an EMBL/GenBank/DDBJ whole genome shotgun (WGS) entry which is preliminary data.</text>
</comment>
<organism evidence="1 2">
    <name type="scientific">Catharanthus roseus</name>
    <name type="common">Madagascar periwinkle</name>
    <name type="synonym">Vinca rosea</name>
    <dbReference type="NCBI Taxonomy" id="4058"/>
    <lineage>
        <taxon>Eukaryota</taxon>
        <taxon>Viridiplantae</taxon>
        <taxon>Streptophyta</taxon>
        <taxon>Embryophyta</taxon>
        <taxon>Tracheophyta</taxon>
        <taxon>Spermatophyta</taxon>
        <taxon>Magnoliopsida</taxon>
        <taxon>eudicotyledons</taxon>
        <taxon>Gunneridae</taxon>
        <taxon>Pentapetalae</taxon>
        <taxon>asterids</taxon>
        <taxon>lamiids</taxon>
        <taxon>Gentianales</taxon>
        <taxon>Apocynaceae</taxon>
        <taxon>Rauvolfioideae</taxon>
        <taxon>Vinceae</taxon>
        <taxon>Catharanthinae</taxon>
        <taxon>Catharanthus</taxon>
    </lineage>
</organism>
<dbReference type="Proteomes" id="UP001060085">
    <property type="component" value="Linkage Group LG04"/>
</dbReference>
<dbReference type="EMBL" id="CM044704">
    <property type="protein sequence ID" value="KAI5667410.1"/>
    <property type="molecule type" value="Genomic_DNA"/>
</dbReference>
<accession>A0ACC0B446</accession>